<keyword evidence="3" id="KW-1185">Reference proteome</keyword>
<sequence>MLARQGFTLALPLLLLFAVGIVPGRASAQSFMSPAEVQDCVCRARALQTLRQENDGLQSKASELRSQLQDLEARIDSTRKTMDPNDADAVRNLADMIGQRDALKTQYQSTAFPAAWTATSKLNAAVGEYNQRCTQRQMRNIDVESANANPTCPPAP</sequence>
<feature type="coiled-coil region" evidence="1">
    <location>
        <begin position="47"/>
        <end position="81"/>
    </location>
</feature>
<dbReference type="AlphaFoldDB" id="A0A5J6N088"/>
<dbReference type="OrthoDB" id="7358592at2"/>
<name>A0A5J6N088_9PROT</name>
<evidence type="ECO:0000313" key="3">
    <source>
        <dbReference type="Proteomes" id="UP000325797"/>
    </source>
</evidence>
<keyword evidence="1" id="KW-0175">Coiled coil</keyword>
<dbReference type="EMBL" id="CP042582">
    <property type="protein sequence ID" value="QEX22533.1"/>
    <property type="molecule type" value="Genomic_DNA"/>
</dbReference>
<dbReference type="RefSeq" id="WP_151118009.1">
    <property type="nucleotide sequence ID" value="NZ_CP042582.1"/>
</dbReference>
<gene>
    <name evidence="2" type="ORF">FRZ61_24650</name>
</gene>
<protein>
    <submittedName>
        <fullName evidence="2">Uncharacterized protein</fullName>
    </submittedName>
</protein>
<proteinExistence type="predicted"/>
<dbReference type="Proteomes" id="UP000325797">
    <property type="component" value="Chromosome"/>
</dbReference>
<evidence type="ECO:0000256" key="1">
    <source>
        <dbReference type="SAM" id="Coils"/>
    </source>
</evidence>
<accession>A0A5J6N088</accession>
<reference evidence="2 3" key="1">
    <citation type="submission" date="2019-08" db="EMBL/GenBank/DDBJ databases">
        <title>Hyperibacter terrae gen. nov., sp. nov. and Hyperibacter viscosus sp. nov., two new members in the family Rhodospirillaceae isolated from the rhizosphere of Hypericum perforatum.</title>
        <authorList>
            <person name="Noviana Z."/>
        </authorList>
    </citation>
    <scope>NUCLEOTIDE SEQUENCE [LARGE SCALE GENOMIC DNA]</scope>
    <source>
        <strain evidence="2 3">R5959</strain>
    </source>
</reference>
<organism evidence="2 3">
    <name type="scientific">Hypericibacter adhaerens</name>
    <dbReference type="NCBI Taxonomy" id="2602016"/>
    <lineage>
        <taxon>Bacteria</taxon>
        <taxon>Pseudomonadati</taxon>
        <taxon>Pseudomonadota</taxon>
        <taxon>Alphaproteobacteria</taxon>
        <taxon>Rhodospirillales</taxon>
        <taxon>Dongiaceae</taxon>
        <taxon>Hypericibacter</taxon>
    </lineage>
</organism>
<dbReference type="KEGG" id="hadh:FRZ61_24650"/>
<evidence type="ECO:0000313" key="2">
    <source>
        <dbReference type="EMBL" id="QEX22533.1"/>
    </source>
</evidence>